<keyword evidence="2" id="KW-1185">Reference proteome</keyword>
<evidence type="ECO:0000313" key="1">
    <source>
        <dbReference type="EMBL" id="GFN89041.1"/>
    </source>
</evidence>
<organism evidence="1 2">
    <name type="scientific">Plakobranchus ocellatus</name>
    <dbReference type="NCBI Taxonomy" id="259542"/>
    <lineage>
        <taxon>Eukaryota</taxon>
        <taxon>Metazoa</taxon>
        <taxon>Spiralia</taxon>
        <taxon>Lophotrochozoa</taxon>
        <taxon>Mollusca</taxon>
        <taxon>Gastropoda</taxon>
        <taxon>Heterobranchia</taxon>
        <taxon>Euthyneura</taxon>
        <taxon>Panpulmonata</taxon>
        <taxon>Sacoglossa</taxon>
        <taxon>Placobranchoidea</taxon>
        <taxon>Plakobranchidae</taxon>
        <taxon>Plakobranchus</taxon>
    </lineage>
</organism>
<proteinExistence type="predicted"/>
<accession>A0AAV3Z1H2</accession>
<dbReference type="AlphaFoldDB" id="A0AAV3Z1H2"/>
<evidence type="ECO:0000313" key="2">
    <source>
        <dbReference type="Proteomes" id="UP000735302"/>
    </source>
</evidence>
<keyword evidence="1" id="KW-0695">RNA-directed DNA polymerase</keyword>
<sequence length="106" mass="11777">MTAEGVYIPKEQNSTEINQFGPILLLNVEGKILAVMASRLTKYLTENGYVNVSLLERGLPEVFGCLEHTTMIWEAIQGAKLGKGNQDVVWLDLAKDMALYCCTLIQ</sequence>
<keyword evidence="1" id="KW-0548">Nucleotidyltransferase</keyword>
<comment type="caution">
    <text evidence="1">The sequence shown here is derived from an EMBL/GenBank/DDBJ whole genome shotgun (WGS) entry which is preliminary data.</text>
</comment>
<dbReference type="EMBL" id="BLXT01001916">
    <property type="protein sequence ID" value="GFN89041.1"/>
    <property type="molecule type" value="Genomic_DNA"/>
</dbReference>
<dbReference type="GO" id="GO:0003964">
    <property type="term" value="F:RNA-directed DNA polymerase activity"/>
    <property type="evidence" value="ECO:0007669"/>
    <property type="project" value="UniProtKB-KW"/>
</dbReference>
<keyword evidence="1" id="KW-0808">Transferase</keyword>
<dbReference type="Proteomes" id="UP000735302">
    <property type="component" value="Unassembled WGS sequence"/>
</dbReference>
<reference evidence="1 2" key="1">
    <citation type="journal article" date="2021" name="Elife">
        <title>Chloroplast acquisition without the gene transfer in kleptoplastic sea slugs, Plakobranchus ocellatus.</title>
        <authorList>
            <person name="Maeda T."/>
            <person name="Takahashi S."/>
            <person name="Yoshida T."/>
            <person name="Shimamura S."/>
            <person name="Takaki Y."/>
            <person name="Nagai Y."/>
            <person name="Toyoda A."/>
            <person name="Suzuki Y."/>
            <person name="Arimoto A."/>
            <person name="Ishii H."/>
            <person name="Satoh N."/>
            <person name="Nishiyama T."/>
            <person name="Hasebe M."/>
            <person name="Maruyama T."/>
            <person name="Minagawa J."/>
            <person name="Obokata J."/>
            <person name="Shigenobu S."/>
        </authorList>
    </citation>
    <scope>NUCLEOTIDE SEQUENCE [LARGE SCALE GENOMIC DNA]</scope>
</reference>
<gene>
    <name evidence="1" type="ORF">PoB_001554700</name>
</gene>
<protein>
    <submittedName>
        <fullName evidence="1">Reverse transcriptase</fullName>
    </submittedName>
</protein>
<name>A0AAV3Z1H2_9GAST</name>